<dbReference type="CDD" id="cd05403">
    <property type="entry name" value="NT_KNTase_like"/>
    <property type="match status" value="1"/>
</dbReference>
<dbReference type="Pfam" id="PF18765">
    <property type="entry name" value="Polbeta"/>
    <property type="match status" value="1"/>
</dbReference>
<proteinExistence type="inferred from homology"/>
<keyword evidence="1" id="KW-1277">Toxin-antitoxin system</keyword>
<dbReference type="InterPro" id="IPR008201">
    <property type="entry name" value="HepT-like"/>
</dbReference>
<evidence type="ECO:0000256" key="4">
    <source>
        <dbReference type="ARBA" id="ARBA00024207"/>
    </source>
</evidence>
<dbReference type="InterPro" id="IPR037038">
    <property type="entry name" value="HepT-like_sf"/>
</dbReference>
<dbReference type="InterPro" id="IPR043519">
    <property type="entry name" value="NT_sf"/>
</dbReference>
<dbReference type="Gene3D" id="3.30.460.10">
    <property type="entry name" value="Beta Polymerase, domain 2"/>
    <property type="match status" value="1"/>
</dbReference>
<dbReference type="EMBL" id="MGIZ01000031">
    <property type="protein sequence ID" value="OGM98835.1"/>
    <property type="molecule type" value="Genomic_DNA"/>
</dbReference>
<evidence type="ECO:0000313" key="7">
    <source>
        <dbReference type="Proteomes" id="UP000177594"/>
    </source>
</evidence>
<sequence length="292" mass="34454">MREESDANKIKRLAEYFKNRDDVVMAFLFGSRSNHRSHQGSDWDLAVYFKSPDGRLEIEKDHDYPQERQIRGNCIEILRTDSVDVIILNRAPATLADTAIRGIQLVIKDRRLWLEFMLKVTSQAIDYRQLVKSYAEIYWRSASLTLRDADALDKRLIFVNSEFEALKEYFSFSWSEYQGDDKKRKIVERTIENIMNACIDISKIILSSKRRVVPDTYREIVRQAGLIPPFTLEISKRLSDWVDLRNILAHEYLDYRWKEVRDFLENCGPTLQSFLDIAKKFLEENRVEAVKK</sequence>
<reference evidence="6 7" key="1">
    <citation type="journal article" date="2016" name="Nat. Commun.">
        <title>Thousands of microbial genomes shed light on interconnected biogeochemical processes in an aquifer system.</title>
        <authorList>
            <person name="Anantharaman K."/>
            <person name="Brown C.T."/>
            <person name="Hug L.A."/>
            <person name="Sharon I."/>
            <person name="Castelle C.J."/>
            <person name="Probst A.J."/>
            <person name="Thomas B.C."/>
            <person name="Singh A."/>
            <person name="Wilkins M.J."/>
            <person name="Karaoz U."/>
            <person name="Brodie E.L."/>
            <person name="Williams K.H."/>
            <person name="Hubbard S.S."/>
            <person name="Banfield J.F."/>
        </authorList>
    </citation>
    <scope>NUCLEOTIDE SEQUENCE [LARGE SCALE GENOMIC DNA]</scope>
</reference>
<evidence type="ECO:0000259" key="5">
    <source>
        <dbReference type="Pfam" id="PF18765"/>
    </source>
</evidence>
<accession>A0A1F8EFP0</accession>
<evidence type="ECO:0000256" key="1">
    <source>
        <dbReference type="ARBA" id="ARBA00022649"/>
    </source>
</evidence>
<dbReference type="GO" id="GO:0016787">
    <property type="term" value="F:hydrolase activity"/>
    <property type="evidence" value="ECO:0007669"/>
    <property type="project" value="UniProtKB-KW"/>
</dbReference>
<name>A0A1F8EFP0_9BACT</name>
<gene>
    <name evidence="6" type="ORF">A2817_02865</name>
</gene>
<dbReference type="Pfam" id="PF01934">
    <property type="entry name" value="HepT-like"/>
    <property type="match status" value="1"/>
</dbReference>
<dbReference type="NCBIfam" id="NF047751">
    <property type="entry name" value="HepT_toxin"/>
    <property type="match status" value="1"/>
</dbReference>
<protein>
    <recommendedName>
        <fullName evidence="5">Polymerase beta nucleotidyltransferase domain-containing protein</fullName>
    </recommendedName>
</protein>
<dbReference type="PANTHER" id="PTHR43852">
    <property type="entry name" value="NUCLEOTIDYLTRANSFERASE"/>
    <property type="match status" value="1"/>
</dbReference>
<keyword evidence="2" id="KW-0540">Nuclease</keyword>
<comment type="similarity">
    <text evidence="4">Belongs to the HepT RNase toxin family.</text>
</comment>
<evidence type="ECO:0000256" key="3">
    <source>
        <dbReference type="ARBA" id="ARBA00022801"/>
    </source>
</evidence>
<keyword evidence="3" id="KW-0378">Hydrolase</keyword>
<dbReference type="Proteomes" id="UP000177594">
    <property type="component" value="Unassembled WGS sequence"/>
</dbReference>
<dbReference type="AlphaFoldDB" id="A0A1F8EFP0"/>
<comment type="caution">
    <text evidence="6">The sequence shown here is derived from an EMBL/GenBank/DDBJ whole genome shotgun (WGS) entry which is preliminary data.</text>
</comment>
<dbReference type="SUPFAM" id="SSF81301">
    <property type="entry name" value="Nucleotidyltransferase"/>
    <property type="match status" value="1"/>
</dbReference>
<feature type="domain" description="Polymerase beta nucleotidyltransferase" evidence="5">
    <location>
        <begin position="12"/>
        <end position="110"/>
    </location>
</feature>
<evidence type="ECO:0000256" key="2">
    <source>
        <dbReference type="ARBA" id="ARBA00022722"/>
    </source>
</evidence>
<dbReference type="InterPro" id="IPR052930">
    <property type="entry name" value="TA_antitoxin_MntA"/>
</dbReference>
<dbReference type="PANTHER" id="PTHR43852:SF3">
    <property type="entry name" value="NUCLEOTIDYLTRANSFERASE"/>
    <property type="match status" value="1"/>
</dbReference>
<organism evidence="6 7">
    <name type="scientific">Candidatus Yanofskybacteria bacterium RIFCSPHIGHO2_01_FULL_39_8b</name>
    <dbReference type="NCBI Taxonomy" id="1802659"/>
    <lineage>
        <taxon>Bacteria</taxon>
        <taxon>Candidatus Yanofskyibacteriota</taxon>
    </lineage>
</organism>
<evidence type="ECO:0000313" key="6">
    <source>
        <dbReference type="EMBL" id="OGM98835.1"/>
    </source>
</evidence>
<dbReference type="GO" id="GO:0110001">
    <property type="term" value="C:toxin-antitoxin complex"/>
    <property type="evidence" value="ECO:0007669"/>
    <property type="project" value="InterPro"/>
</dbReference>
<dbReference type="NCBIfam" id="NF047752">
    <property type="entry name" value="MntA_antitoxin"/>
    <property type="match status" value="1"/>
</dbReference>
<dbReference type="InterPro" id="IPR041633">
    <property type="entry name" value="Polbeta"/>
</dbReference>
<dbReference type="GO" id="GO:0004540">
    <property type="term" value="F:RNA nuclease activity"/>
    <property type="evidence" value="ECO:0007669"/>
    <property type="project" value="InterPro"/>
</dbReference>
<dbReference type="Gene3D" id="1.20.120.580">
    <property type="entry name" value="bsu32300-like"/>
    <property type="match status" value="1"/>
</dbReference>